<keyword evidence="1" id="KW-0328">Glycosyltransferase</keyword>
<accession>A0ABY4D324</accession>
<dbReference type="InterPro" id="IPR002516">
    <property type="entry name" value="Glyco_trans_11"/>
</dbReference>
<dbReference type="RefSeq" id="WP_243802276.1">
    <property type="nucleotide sequence ID" value="NZ_CP094669.1"/>
</dbReference>
<dbReference type="PANTHER" id="PTHR11927">
    <property type="entry name" value="GALACTOSIDE 2-L-FUCOSYLTRANSFERASE"/>
    <property type="match status" value="1"/>
</dbReference>
<sequence>MHDLTSDYPNLKKSISGHMIDLCMDIKLPQIANKLKLTKYIEFRDIRQNVHYQDTILKHKLVSCDGWFFRSIETVAKYQEFYKWLFMPNVDQQYLDSTYLKKADPREVVVGVHIRRGDYKDHENGRFFFSDEVYLRFLLQLRDILSAHNRPHRFLLFSNDPELDIELYKGQLSCVSMSNNSALADQYLMSKCDYLIGPPSTFSGWANYIGGVPYYHIQDATATIGLDDFISAPYITA</sequence>
<dbReference type="PANTHER" id="PTHR11927:SF9">
    <property type="entry name" value="L-FUCOSYLTRANSFERASE"/>
    <property type="match status" value="1"/>
</dbReference>
<gene>
    <name evidence="3" type="ORF">MTX78_10125</name>
</gene>
<dbReference type="EMBL" id="CP094669">
    <property type="protein sequence ID" value="UOG76938.1"/>
    <property type="molecule type" value="Genomic_DNA"/>
</dbReference>
<proteinExistence type="predicted"/>
<evidence type="ECO:0000313" key="4">
    <source>
        <dbReference type="Proteomes" id="UP000831113"/>
    </source>
</evidence>
<reference evidence="3 4" key="1">
    <citation type="submission" date="2022-03" db="EMBL/GenBank/DDBJ databases">
        <title>Hymenobactersp. isolated from the air.</title>
        <authorList>
            <person name="Won M."/>
            <person name="Kwon S.-W."/>
        </authorList>
    </citation>
    <scope>NUCLEOTIDE SEQUENCE [LARGE SCALE GENOMIC DNA]</scope>
    <source>
        <strain evidence="3 4">KACC 21982</strain>
    </source>
</reference>
<keyword evidence="2" id="KW-0808">Transferase</keyword>
<dbReference type="Gene3D" id="3.40.50.11350">
    <property type="match status" value="1"/>
</dbReference>
<evidence type="ECO:0000256" key="2">
    <source>
        <dbReference type="ARBA" id="ARBA00022679"/>
    </source>
</evidence>
<dbReference type="Proteomes" id="UP000831113">
    <property type="component" value="Chromosome"/>
</dbReference>
<name>A0ABY4D324_9BACT</name>
<organism evidence="3 4">
    <name type="scientific">Hymenobacter tibetensis</name>
    <dbReference type="NCBI Taxonomy" id="497967"/>
    <lineage>
        <taxon>Bacteria</taxon>
        <taxon>Pseudomonadati</taxon>
        <taxon>Bacteroidota</taxon>
        <taxon>Cytophagia</taxon>
        <taxon>Cytophagales</taxon>
        <taxon>Hymenobacteraceae</taxon>
        <taxon>Hymenobacter</taxon>
    </lineage>
</organism>
<evidence type="ECO:0000256" key="1">
    <source>
        <dbReference type="ARBA" id="ARBA00022676"/>
    </source>
</evidence>
<keyword evidence="4" id="KW-1185">Reference proteome</keyword>
<dbReference type="Pfam" id="PF01531">
    <property type="entry name" value="Glyco_transf_11"/>
    <property type="match status" value="1"/>
</dbReference>
<protein>
    <submittedName>
        <fullName evidence="3">Alpha-1,2-fucosyltransferase</fullName>
    </submittedName>
</protein>
<evidence type="ECO:0000313" key="3">
    <source>
        <dbReference type="EMBL" id="UOG76938.1"/>
    </source>
</evidence>